<comment type="caution">
    <text evidence="2">The sequence shown here is derived from an EMBL/GenBank/DDBJ whole genome shotgun (WGS) entry which is preliminary data.</text>
</comment>
<feature type="compositionally biased region" description="Basic residues" evidence="1">
    <location>
        <begin position="34"/>
        <end position="44"/>
    </location>
</feature>
<dbReference type="Proteomes" id="UP000092600">
    <property type="component" value="Unassembled WGS sequence"/>
</dbReference>
<dbReference type="AlphaFoldDB" id="A0A199W9W5"/>
<gene>
    <name evidence="2" type="ORF">ACMD2_09197</name>
</gene>
<name>A0A199W9W5_ANACO</name>
<organism evidence="2 3">
    <name type="scientific">Ananas comosus</name>
    <name type="common">Pineapple</name>
    <name type="synonym">Ananas ananas</name>
    <dbReference type="NCBI Taxonomy" id="4615"/>
    <lineage>
        <taxon>Eukaryota</taxon>
        <taxon>Viridiplantae</taxon>
        <taxon>Streptophyta</taxon>
        <taxon>Embryophyta</taxon>
        <taxon>Tracheophyta</taxon>
        <taxon>Spermatophyta</taxon>
        <taxon>Magnoliopsida</taxon>
        <taxon>Liliopsida</taxon>
        <taxon>Poales</taxon>
        <taxon>Bromeliaceae</taxon>
        <taxon>Bromelioideae</taxon>
        <taxon>Ananas</taxon>
    </lineage>
</organism>
<evidence type="ECO:0000313" key="3">
    <source>
        <dbReference type="Proteomes" id="UP000092600"/>
    </source>
</evidence>
<feature type="region of interest" description="Disordered" evidence="1">
    <location>
        <begin position="22"/>
        <end position="95"/>
    </location>
</feature>
<dbReference type="EMBL" id="LSRQ01000018">
    <property type="protein sequence ID" value="OAY86021.1"/>
    <property type="molecule type" value="Genomic_DNA"/>
</dbReference>
<sequence>MLVAGIDSTSTTLEWVMTELAQSAPPHYEESSRRGYKNCRRQRRGGGERHLAAALHSRCDKGGLPAAPSSSPASPSSRASSTATTSPRRRRCGERFPAAKFQFEAPLYHETERELLLYDHVATYNECKRLRST</sequence>
<dbReference type="Gramene" id="Aco030131.1.mrna1">
    <property type="protein sequence ID" value="Aco030131.1.mrna1.cds1"/>
    <property type="gene ID" value="Aco030131.1.path1"/>
</dbReference>
<feature type="compositionally biased region" description="Low complexity" evidence="1">
    <location>
        <begin position="65"/>
        <end position="86"/>
    </location>
</feature>
<evidence type="ECO:0000256" key="1">
    <source>
        <dbReference type="SAM" id="MobiDB-lite"/>
    </source>
</evidence>
<proteinExistence type="predicted"/>
<protein>
    <submittedName>
        <fullName evidence="2">Uncharacterized protein</fullName>
    </submittedName>
</protein>
<feature type="compositionally biased region" description="Basic and acidic residues" evidence="1">
    <location>
        <begin position="45"/>
        <end position="61"/>
    </location>
</feature>
<accession>A0A199W9W5</accession>
<evidence type="ECO:0000313" key="2">
    <source>
        <dbReference type="EMBL" id="OAY86021.1"/>
    </source>
</evidence>
<reference evidence="2 3" key="1">
    <citation type="journal article" date="2016" name="DNA Res.">
        <title>The draft genome of MD-2 pineapple using hybrid error correction of long reads.</title>
        <authorList>
            <person name="Redwan R.M."/>
            <person name="Saidin A."/>
            <person name="Kumar S.V."/>
        </authorList>
    </citation>
    <scope>NUCLEOTIDE SEQUENCE [LARGE SCALE GENOMIC DNA]</scope>
    <source>
        <strain evidence="3">cv. MD2</strain>
        <tissue evidence="2">Leaf</tissue>
    </source>
</reference>